<dbReference type="SUPFAM" id="SSF48726">
    <property type="entry name" value="Immunoglobulin"/>
    <property type="match status" value="1"/>
</dbReference>
<dbReference type="InterPro" id="IPR036179">
    <property type="entry name" value="Ig-like_dom_sf"/>
</dbReference>
<evidence type="ECO:0000256" key="1">
    <source>
        <dbReference type="SAM" id="Phobius"/>
    </source>
</evidence>
<evidence type="ECO:0000259" key="2">
    <source>
        <dbReference type="Pfam" id="PF01537"/>
    </source>
</evidence>
<keyword evidence="1" id="KW-0472">Membrane</keyword>
<accession>S5XMJ3</accession>
<name>S5XMJ3_9ALPH</name>
<keyword evidence="1" id="KW-1133">Transmembrane helix</keyword>
<dbReference type="Gene3D" id="2.70.230.10">
    <property type="match status" value="1"/>
</dbReference>
<evidence type="ECO:0000313" key="3">
    <source>
        <dbReference type="EMBL" id="AGS94377.1"/>
    </source>
</evidence>
<organism evidence="3">
    <name type="scientific">anatid alphaherpesvirus 1</name>
    <dbReference type="NCBI Taxonomy" id="104388"/>
    <lineage>
        <taxon>Viruses</taxon>
        <taxon>Duplodnaviria</taxon>
        <taxon>Heunggongvirae</taxon>
        <taxon>Peploviricota</taxon>
        <taxon>Herviviricetes</taxon>
        <taxon>Herpesvirales</taxon>
        <taxon>Orthoherpesviridae</taxon>
        <taxon>Alphaherpesvirinae</taxon>
        <taxon>Mardivirus</taxon>
        <taxon>Mardivirus anatidalpha1</taxon>
    </lineage>
</organism>
<proteinExistence type="predicted"/>
<feature type="transmembrane region" description="Helical" evidence="1">
    <location>
        <begin position="359"/>
        <end position="384"/>
    </location>
</feature>
<sequence>MNKYSANILFLIVIYYSDTSLAAIGNHAVTQRKTTTVYIPPPSVPPPRFTHKTDWTLPGTWIASPFERPKGSATYVKALEYTGDCSTIALIPGEGLDRLMLGTLLNRMSTYNATISWFKVGVGCAYPIMTIQYGNCSLRQVFGDCKVRSAMWWDFKFSSFMFQTDDELGLVIAAPMSWHSGQYTRVLEVNGDGIYSDFEVNINSSCWFGKPDPTTSNRCFTQKEIDVANRKKTMGLTSYFEQPMHKAIVEYWMRQRGAVVPKTYTDDNVITRTSSNTHNEAASDDHGHAHNAEVNGGSITIIRENDTESYVGTSSPQDEPSYWRPKLPNNWLSQKITTQPAHDSGLEDKDLPNATSKTAIYISIAVVSICIVLGICGWVIYICLTTKDDKRRHKTKNTRPVRSAYKILDEEDRLDWAAPMWT</sequence>
<dbReference type="Pfam" id="PF01537">
    <property type="entry name" value="Herpes_glycop_D"/>
    <property type="match status" value="1"/>
</dbReference>
<keyword evidence="1" id="KW-0812">Transmembrane</keyword>
<protein>
    <submittedName>
        <fullName evidence="3">Glycoprotein D</fullName>
    </submittedName>
</protein>
<dbReference type="EMBL" id="KC915041">
    <property type="protein sequence ID" value="AGS94377.1"/>
    <property type="molecule type" value="Genomic_DNA"/>
</dbReference>
<dbReference type="GO" id="GO:0016020">
    <property type="term" value="C:membrane"/>
    <property type="evidence" value="ECO:0007669"/>
    <property type="project" value="InterPro"/>
</dbReference>
<feature type="domain" description="Herpesvirus glycoprotein D/GG/GX" evidence="2">
    <location>
        <begin position="77"/>
        <end position="200"/>
    </location>
</feature>
<reference evidence="3" key="1">
    <citation type="submission" date="2013-04" db="EMBL/GenBank/DDBJ databases">
        <authorList>
            <person name="Pillai A.S."/>
            <person name="Kamble N.M."/>
            <person name="Gaikwad S.S."/>
            <person name="Pradhan S.K."/>
            <person name="Shukla S.K."/>
            <person name="Dey S."/>
            <person name="Madhanmohan C."/>
            <person name="Khulpae S.A."/>
        </authorList>
    </citation>
    <scope>NUCLEOTIDE SEQUENCE</scope>
    <source>
        <strain evidence="3">Kerala</strain>
    </source>
</reference>
<dbReference type="InterPro" id="IPR002896">
    <property type="entry name" value="Herpes_glycop_dom"/>
</dbReference>